<keyword evidence="2" id="KW-1185">Reference proteome</keyword>
<organism evidence="1 2">
    <name type="scientific">Leptolyngbya iicbica LK</name>
    <dbReference type="NCBI Taxonomy" id="2294035"/>
    <lineage>
        <taxon>Bacteria</taxon>
        <taxon>Bacillati</taxon>
        <taxon>Cyanobacteriota</taxon>
        <taxon>Cyanophyceae</taxon>
        <taxon>Leptolyngbyales</taxon>
        <taxon>Leptolyngbyaceae</taxon>
        <taxon>Leptolyngbya group</taxon>
        <taxon>Leptolyngbya</taxon>
        <taxon>Leptolyngbya iicbica</taxon>
    </lineage>
</organism>
<proteinExistence type="predicted"/>
<name>A0A4Q7E5G2_9CYAN</name>
<dbReference type="EMBL" id="QVFV01000004">
    <property type="protein sequence ID" value="RZM77387.1"/>
    <property type="molecule type" value="Genomic_DNA"/>
</dbReference>
<dbReference type="AlphaFoldDB" id="A0A4Q7E5G2"/>
<comment type="caution">
    <text evidence="1">The sequence shown here is derived from an EMBL/GenBank/DDBJ whole genome shotgun (WGS) entry which is preliminary data.</text>
</comment>
<evidence type="ECO:0000313" key="1">
    <source>
        <dbReference type="EMBL" id="RZM77387.1"/>
    </source>
</evidence>
<sequence>MPQTYRDDVATPPVKQQSDSDLDIVLDKINSGKLWVVNSRRRNGIVVYKKFHAEFAGPGAAVGGALDTNCQGIAPLGNLSLVEPKSYEEQQKAIRIRLQWVRLTQNFTDKPIPVERAQMILEQFKTYFDQAIVDSVPDEAFSMLVGVFPRTVRQARRR</sequence>
<dbReference type="RefSeq" id="WP_044151173.1">
    <property type="nucleotide sequence ID" value="NZ_QVFV01000004.1"/>
</dbReference>
<dbReference type="Proteomes" id="UP000292459">
    <property type="component" value="Unassembled WGS sequence"/>
</dbReference>
<protein>
    <submittedName>
        <fullName evidence="1">Uncharacterized protein</fullName>
    </submittedName>
</protein>
<accession>A0A4Q7E5G2</accession>
<gene>
    <name evidence="1" type="ORF">DYY88_17280</name>
</gene>
<reference evidence="1 2" key="1">
    <citation type="submission" date="2018-11" db="EMBL/GenBank/DDBJ databases">
        <title>Whole genome sequencing of an environmental sample.</title>
        <authorList>
            <person name="Sarangi A.N."/>
            <person name="Singh D."/>
            <person name="Tripathy S."/>
        </authorList>
    </citation>
    <scope>NUCLEOTIDE SEQUENCE [LARGE SCALE GENOMIC DNA]</scope>
    <source>
        <strain evidence="1 2">Lakshadweep</strain>
    </source>
</reference>
<dbReference type="OrthoDB" id="461096at2"/>
<evidence type="ECO:0000313" key="2">
    <source>
        <dbReference type="Proteomes" id="UP000292459"/>
    </source>
</evidence>